<evidence type="ECO:0000313" key="3">
    <source>
        <dbReference type="Proteomes" id="UP000037392"/>
    </source>
</evidence>
<protein>
    <recommendedName>
        <fullName evidence="1">DUF1330 domain-containing protein</fullName>
    </recommendedName>
</protein>
<dbReference type="EMBL" id="ADLK01000068">
    <property type="protein sequence ID" value="KMW09118.1"/>
    <property type="molecule type" value="Genomic_DNA"/>
</dbReference>
<dbReference type="RefSeq" id="WP_048931388.1">
    <property type="nucleotide sequence ID" value="NZ_KQ235891.1"/>
</dbReference>
<evidence type="ECO:0000313" key="2">
    <source>
        <dbReference type="EMBL" id="KMW09118.1"/>
    </source>
</evidence>
<gene>
    <name evidence="2" type="ORF">HMPREF9470_05676</name>
</gene>
<feature type="domain" description="DUF1330" evidence="1">
    <location>
        <begin position="19"/>
        <end position="97"/>
    </location>
</feature>
<comment type="caution">
    <text evidence="2">The sequence shown here is derived from an EMBL/GenBank/DDBJ whole genome shotgun (WGS) entry which is preliminary data.</text>
</comment>
<name>A0A0J9B7L0_9FIRM</name>
<organism evidence="2 3">
    <name type="scientific">[Clostridium] citroniae WAL-19142</name>
    <dbReference type="NCBI Taxonomy" id="742734"/>
    <lineage>
        <taxon>Bacteria</taxon>
        <taxon>Bacillati</taxon>
        <taxon>Bacillota</taxon>
        <taxon>Clostridia</taxon>
        <taxon>Lachnospirales</taxon>
        <taxon>Lachnospiraceae</taxon>
        <taxon>Enterocloster</taxon>
    </lineage>
</organism>
<dbReference type="Gene3D" id="3.30.70.100">
    <property type="match status" value="1"/>
</dbReference>
<dbReference type="AlphaFoldDB" id="A0A0J9B7L0"/>
<dbReference type="PANTHER" id="PTHR41521:SF4">
    <property type="entry name" value="BLR0684 PROTEIN"/>
    <property type="match status" value="1"/>
</dbReference>
<dbReference type="SUPFAM" id="SSF54909">
    <property type="entry name" value="Dimeric alpha+beta barrel"/>
    <property type="match status" value="1"/>
</dbReference>
<dbReference type="Proteomes" id="UP000037392">
    <property type="component" value="Unassembled WGS sequence"/>
</dbReference>
<dbReference type="InterPro" id="IPR011008">
    <property type="entry name" value="Dimeric_a/b-barrel"/>
</dbReference>
<dbReference type="Pfam" id="PF07045">
    <property type="entry name" value="DUF1330"/>
    <property type="match status" value="1"/>
</dbReference>
<dbReference type="GeneID" id="93166983"/>
<proteinExistence type="predicted"/>
<reference evidence="2 3" key="1">
    <citation type="submission" date="2011-04" db="EMBL/GenBank/DDBJ databases">
        <title>The Genome Sequence of Clostridium citroniae WAL-19142.</title>
        <authorList>
            <consortium name="The Broad Institute Genome Sequencing Platform"/>
            <person name="Earl A."/>
            <person name="Ward D."/>
            <person name="Feldgarden M."/>
            <person name="Gevers D."/>
            <person name="Warren Y.A."/>
            <person name="Tyrrell K.L."/>
            <person name="Citron D.M."/>
            <person name="Goldstein E.J."/>
            <person name="Daigneault M."/>
            <person name="Allen-Vercoe E."/>
            <person name="Young S.K."/>
            <person name="Zeng Q."/>
            <person name="Gargeya S."/>
            <person name="Fitzgerald M."/>
            <person name="Haas B."/>
            <person name="Abouelleil A."/>
            <person name="Alvarado L."/>
            <person name="Arachchi H.M."/>
            <person name="Berlin A."/>
            <person name="Brown A."/>
            <person name="Chapman S.B."/>
            <person name="Chen Z."/>
            <person name="Dunbar C."/>
            <person name="Freedman E."/>
            <person name="Gearin G."/>
            <person name="Gellesch M."/>
            <person name="Goldberg J."/>
            <person name="Griggs A."/>
            <person name="Gujja S."/>
            <person name="Heilman E.R."/>
            <person name="Heiman D."/>
            <person name="Howarth C."/>
            <person name="Larson L."/>
            <person name="Lui A."/>
            <person name="MacDonald P.J."/>
            <person name="Mehta T."/>
            <person name="Montmayeur A."/>
            <person name="Murphy C."/>
            <person name="Neiman D."/>
            <person name="Pearson M."/>
            <person name="Priest M."/>
            <person name="Roberts A."/>
            <person name="Saif S."/>
            <person name="Shea T."/>
            <person name="Shenoy N."/>
            <person name="Sisk P."/>
            <person name="Stolte C."/>
            <person name="Sykes S."/>
            <person name="White J."/>
            <person name="Yandava C."/>
            <person name="Wortman J."/>
            <person name="Nusbaum C."/>
            <person name="Birren B."/>
        </authorList>
    </citation>
    <scope>NUCLEOTIDE SEQUENCE [LARGE SCALE GENOMIC DNA]</scope>
    <source>
        <strain evidence="2 3">WAL-19142</strain>
    </source>
</reference>
<evidence type="ECO:0000259" key="1">
    <source>
        <dbReference type="Pfam" id="PF07045"/>
    </source>
</evidence>
<dbReference type="PANTHER" id="PTHR41521">
    <property type="match status" value="1"/>
</dbReference>
<dbReference type="InterPro" id="IPR010753">
    <property type="entry name" value="DUF1330"/>
</dbReference>
<accession>A0A0J9B7L0</accession>
<dbReference type="OrthoDB" id="9806380at2"/>
<sequence length="106" mass="12273">MGWYFIACTYLDPERGRYDYDDYIRMVKPIVEQYGGVYLVRSERIEYLGEGWKPDRMIVIRFPDRGSLDACFSSEEYGRIMGKRISSVDSHAIIVPAFGEGQEVGE</sequence>
<dbReference type="PATRIC" id="fig|742734.4.peg.6085"/>